<name>A0A7G7W3I6_9BACT</name>
<dbReference type="Proteomes" id="UP000515489">
    <property type="component" value="Chromosome"/>
</dbReference>
<organism evidence="2 3">
    <name type="scientific">Hymenobacter sediminicola</name>
    <dbReference type="NCBI Taxonomy" id="2761579"/>
    <lineage>
        <taxon>Bacteria</taxon>
        <taxon>Pseudomonadati</taxon>
        <taxon>Bacteroidota</taxon>
        <taxon>Cytophagia</taxon>
        <taxon>Cytophagales</taxon>
        <taxon>Hymenobacteraceae</taxon>
        <taxon>Hymenobacter</taxon>
    </lineage>
</organism>
<dbReference type="RefSeq" id="WP_185886860.1">
    <property type="nucleotide sequence ID" value="NZ_CP060202.1"/>
</dbReference>
<evidence type="ECO:0000256" key="1">
    <source>
        <dbReference type="SAM" id="Phobius"/>
    </source>
</evidence>
<keyword evidence="1" id="KW-1133">Transmembrane helix</keyword>
<keyword evidence="1" id="KW-0812">Transmembrane</keyword>
<dbReference type="KEGG" id="hsk:H4317_12130"/>
<feature type="transmembrane region" description="Helical" evidence="1">
    <location>
        <begin position="15"/>
        <end position="39"/>
    </location>
</feature>
<sequence length="237" mass="27945">MKPKLLPRTLLSRRYWWLLHTGLVLILIGHFTVVAFSMLPANPISHQYKYQIQGYMNPWFSQTWNLFAPNPIAANQRLLFQYEVFQKGKPLNSGWVDVVEPLTDLKKVSYWSPVQRILKHMSASTNEVIETQNKAFRFAARQDTLAKDTAKTKRFLRAVVKQSPGHRAILQYSRHTLQRLTQANPTWNQADSILVTYRIMSQEFPRFSKREQDYFDEKNSRYTHMTSEAYLLHVARR</sequence>
<evidence type="ECO:0000313" key="3">
    <source>
        <dbReference type="Proteomes" id="UP000515489"/>
    </source>
</evidence>
<protein>
    <submittedName>
        <fullName evidence="2">Uncharacterized protein</fullName>
    </submittedName>
</protein>
<dbReference type="EMBL" id="CP060202">
    <property type="protein sequence ID" value="QNH60929.1"/>
    <property type="molecule type" value="Genomic_DNA"/>
</dbReference>
<proteinExistence type="predicted"/>
<accession>A0A7G7W3I6</accession>
<dbReference type="Pfam" id="PF19136">
    <property type="entry name" value="DUF5819"/>
    <property type="match status" value="1"/>
</dbReference>
<keyword evidence="3" id="KW-1185">Reference proteome</keyword>
<evidence type="ECO:0000313" key="2">
    <source>
        <dbReference type="EMBL" id="QNH60929.1"/>
    </source>
</evidence>
<reference evidence="2 3" key="1">
    <citation type="submission" date="2020-08" db="EMBL/GenBank/DDBJ databases">
        <title>Hymenobacter sp. S2-20-2 genome sequencing.</title>
        <authorList>
            <person name="Jin L."/>
        </authorList>
    </citation>
    <scope>NUCLEOTIDE SEQUENCE [LARGE SCALE GENOMIC DNA]</scope>
    <source>
        <strain evidence="2 3">S2-20-2</strain>
    </source>
</reference>
<gene>
    <name evidence="2" type="ORF">H4317_12130</name>
</gene>
<keyword evidence="1" id="KW-0472">Membrane</keyword>
<dbReference type="AlphaFoldDB" id="A0A7G7W3I6"/>
<dbReference type="InterPro" id="IPR043857">
    <property type="entry name" value="DUF5819"/>
</dbReference>